<evidence type="ECO:0000313" key="3">
    <source>
        <dbReference type="EMBL" id="PWC01588.1"/>
    </source>
</evidence>
<organism evidence="3 4">
    <name type="scientific">Corynebacterium yudongzhengii</name>
    <dbReference type="NCBI Taxonomy" id="2080740"/>
    <lineage>
        <taxon>Bacteria</taxon>
        <taxon>Bacillati</taxon>
        <taxon>Actinomycetota</taxon>
        <taxon>Actinomycetes</taxon>
        <taxon>Mycobacteriales</taxon>
        <taxon>Corynebacteriaceae</taxon>
        <taxon>Corynebacterium</taxon>
    </lineage>
</organism>
<dbReference type="InterPro" id="IPR012337">
    <property type="entry name" value="RNaseH-like_sf"/>
</dbReference>
<dbReference type="InterPro" id="IPR001357">
    <property type="entry name" value="BRCT_dom"/>
</dbReference>
<name>A0A2U1T6S6_9CORY</name>
<dbReference type="SUPFAM" id="SSF52113">
    <property type="entry name" value="BRCT domain"/>
    <property type="match status" value="1"/>
</dbReference>
<dbReference type="Gene3D" id="3.40.50.10190">
    <property type="entry name" value="BRCT domain"/>
    <property type="match status" value="1"/>
</dbReference>
<dbReference type="Gene3D" id="3.30.420.10">
    <property type="entry name" value="Ribonuclease H-like superfamily/Ribonuclease H"/>
    <property type="match status" value="1"/>
</dbReference>
<dbReference type="RefSeq" id="WP_108431221.1">
    <property type="nucleotide sequence ID" value="NZ_CP026947.1"/>
</dbReference>
<dbReference type="GO" id="GO:0003676">
    <property type="term" value="F:nucleic acid binding"/>
    <property type="evidence" value="ECO:0007669"/>
    <property type="project" value="InterPro"/>
</dbReference>
<dbReference type="GO" id="GO:0005829">
    <property type="term" value="C:cytosol"/>
    <property type="evidence" value="ECO:0007669"/>
    <property type="project" value="TreeGrafter"/>
</dbReference>
<dbReference type="InterPro" id="IPR036397">
    <property type="entry name" value="RNaseH_sf"/>
</dbReference>
<dbReference type="KEGG" id="cyz:C3B44_03865"/>
<feature type="compositionally biased region" description="Low complexity" evidence="1">
    <location>
        <begin position="343"/>
        <end position="356"/>
    </location>
</feature>
<dbReference type="PANTHER" id="PTHR30231">
    <property type="entry name" value="DNA POLYMERASE III SUBUNIT EPSILON"/>
    <property type="match status" value="1"/>
</dbReference>
<dbReference type="GO" id="GO:0008408">
    <property type="term" value="F:3'-5' exonuclease activity"/>
    <property type="evidence" value="ECO:0007669"/>
    <property type="project" value="TreeGrafter"/>
</dbReference>
<feature type="compositionally biased region" description="Basic and acidic residues" evidence="1">
    <location>
        <begin position="324"/>
        <end position="342"/>
    </location>
</feature>
<keyword evidence="4" id="KW-1185">Reference proteome</keyword>
<dbReference type="CDD" id="cd17748">
    <property type="entry name" value="BRCT_DNA_ligase_like"/>
    <property type="match status" value="1"/>
</dbReference>
<accession>A0A2U1T6S6</accession>
<dbReference type="Proteomes" id="UP000244989">
    <property type="component" value="Unassembled WGS sequence"/>
</dbReference>
<proteinExistence type="predicted"/>
<dbReference type="AlphaFoldDB" id="A0A2U1T6S6"/>
<feature type="region of interest" description="Disordered" evidence="1">
    <location>
        <begin position="311"/>
        <end position="383"/>
    </location>
</feature>
<evidence type="ECO:0000313" key="4">
    <source>
        <dbReference type="Proteomes" id="UP000244989"/>
    </source>
</evidence>
<dbReference type="InterPro" id="IPR013520">
    <property type="entry name" value="Ribonucl_H"/>
</dbReference>
<dbReference type="CDD" id="cd06130">
    <property type="entry name" value="DNA_pol_III_epsilon_like"/>
    <property type="match status" value="1"/>
</dbReference>
<dbReference type="EMBL" id="QEEZ01000010">
    <property type="protein sequence ID" value="PWC01588.1"/>
    <property type="molecule type" value="Genomic_DNA"/>
</dbReference>
<reference evidence="4" key="1">
    <citation type="submission" date="2018-04" db="EMBL/GenBank/DDBJ databases">
        <authorList>
            <person name="Liu S."/>
            <person name="Wang Z."/>
            <person name="Li J."/>
        </authorList>
    </citation>
    <scope>NUCLEOTIDE SEQUENCE [LARGE SCALE GENOMIC DNA]</scope>
    <source>
        <strain evidence="4">2189</strain>
    </source>
</reference>
<feature type="compositionally biased region" description="Basic and acidic residues" evidence="1">
    <location>
        <begin position="372"/>
        <end position="383"/>
    </location>
</feature>
<dbReference type="PANTHER" id="PTHR30231:SF42">
    <property type="entry name" value="EXONUCLEASE"/>
    <property type="match status" value="1"/>
</dbReference>
<evidence type="ECO:0000259" key="2">
    <source>
        <dbReference type="PROSITE" id="PS50172"/>
    </source>
</evidence>
<dbReference type="PROSITE" id="PS50172">
    <property type="entry name" value="BRCT"/>
    <property type="match status" value="1"/>
</dbReference>
<sequence length="468" mass="50053">MIHAHGMTVTLTQSTVRLDYSPLAASLRGITPDTSGVGETLELAEVTGTELIAPTNLDSGYVLLTGLDRRIPFAPNQEAQAEALVADVQAALRGELPGDGAVTGLNFVALDVETANGATGSICQIGLVRFRDGQPSETAEWYCRPPAGAEEFWDTNIRIHGITPDQVADQPRVGELLGKVTDFIGDDPVVAHNAQFDITALRDAARLSEHTLPPMLFGCSLAASRRSDLDVANHRLPTVATALGVWLDNHHDALADARAAGEIIAGLALRSGHRGSLMEDFHALGLTLGELRDGRITPVLVDRTGAGRALQAEGITSPAPVAARRGEEDKATGAGTDFRDKPSGSSGSSSRGQQRSPAPWQSVATPDTIPEPNKDADPDHPLFDQHVTLTGDFEPFDKSRLWNGIAEHGGQVGKNVTKKTTLLVIGEWASKTSKEKKAEEYRAKGQEIEFWPAERLFDVLGLNEQPPF</sequence>
<protein>
    <submittedName>
        <fullName evidence="3">DNA polymerase III subunit epsilon</fullName>
    </submittedName>
</protein>
<evidence type="ECO:0000256" key="1">
    <source>
        <dbReference type="SAM" id="MobiDB-lite"/>
    </source>
</evidence>
<feature type="domain" description="BRCT" evidence="2">
    <location>
        <begin position="377"/>
        <end position="468"/>
    </location>
</feature>
<gene>
    <name evidence="3" type="ORF">DF222_06525</name>
</gene>
<dbReference type="SUPFAM" id="SSF53098">
    <property type="entry name" value="Ribonuclease H-like"/>
    <property type="match status" value="1"/>
</dbReference>
<dbReference type="OrthoDB" id="9803913at2"/>
<dbReference type="SMART" id="SM00479">
    <property type="entry name" value="EXOIII"/>
    <property type="match status" value="1"/>
</dbReference>
<dbReference type="InterPro" id="IPR036420">
    <property type="entry name" value="BRCT_dom_sf"/>
</dbReference>
<dbReference type="Pfam" id="PF00929">
    <property type="entry name" value="RNase_T"/>
    <property type="match status" value="1"/>
</dbReference>
<comment type="caution">
    <text evidence="3">The sequence shown here is derived from an EMBL/GenBank/DDBJ whole genome shotgun (WGS) entry which is preliminary data.</text>
</comment>